<dbReference type="InterPro" id="IPR009057">
    <property type="entry name" value="Homeodomain-like_sf"/>
</dbReference>
<dbReference type="GO" id="GO:0043565">
    <property type="term" value="F:sequence-specific DNA binding"/>
    <property type="evidence" value="ECO:0007669"/>
    <property type="project" value="InterPro"/>
</dbReference>
<dbReference type="STRING" id="658057.SAMN04488032_106202"/>
<dbReference type="InterPro" id="IPR053142">
    <property type="entry name" value="PchR_regulatory_protein"/>
</dbReference>
<dbReference type="PANTHER" id="PTHR47893">
    <property type="entry name" value="REGULATORY PROTEIN PCHR"/>
    <property type="match status" value="1"/>
</dbReference>
<dbReference type="AlphaFoldDB" id="A0A1Y5S7H3"/>
<name>A0A1Y5S7H3_9RHOB</name>
<keyword evidence="6" id="KW-1185">Reference proteome</keyword>
<dbReference type="PANTHER" id="PTHR47893:SF1">
    <property type="entry name" value="REGULATORY PROTEIN PCHR"/>
    <property type="match status" value="1"/>
</dbReference>
<dbReference type="InterPro" id="IPR018062">
    <property type="entry name" value="HTH_AraC-typ_CS"/>
</dbReference>
<reference evidence="5 6" key="1">
    <citation type="submission" date="2017-03" db="EMBL/GenBank/DDBJ databases">
        <authorList>
            <person name="Afonso C.L."/>
            <person name="Miller P.J."/>
            <person name="Scott M.A."/>
            <person name="Spackman E."/>
            <person name="Goraichik I."/>
            <person name="Dimitrov K.M."/>
            <person name="Suarez D.L."/>
            <person name="Swayne D.E."/>
        </authorList>
    </citation>
    <scope>NUCLEOTIDE SEQUENCE [LARGE SCALE GENOMIC DNA]</scope>
    <source>
        <strain evidence="5 6">CECT 7971</strain>
    </source>
</reference>
<dbReference type="GO" id="GO:0003700">
    <property type="term" value="F:DNA-binding transcription factor activity"/>
    <property type="evidence" value="ECO:0007669"/>
    <property type="project" value="InterPro"/>
</dbReference>
<evidence type="ECO:0000256" key="3">
    <source>
        <dbReference type="ARBA" id="ARBA00023163"/>
    </source>
</evidence>
<dbReference type="Pfam" id="PF12833">
    <property type="entry name" value="HTH_18"/>
    <property type="match status" value="1"/>
</dbReference>
<feature type="domain" description="HTH araC/xylS-type" evidence="4">
    <location>
        <begin position="182"/>
        <end position="280"/>
    </location>
</feature>
<evidence type="ECO:0000256" key="2">
    <source>
        <dbReference type="ARBA" id="ARBA00023125"/>
    </source>
</evidence>
<evidence type="ECO:0000313" key="5">
    <source>
        <dbReference type="EMBL" id="SLN32875.1"/>
    </source>
</evidence>
<dbReference type="InterPro" id="IPR018060">
    <property type="entry name" value="HTH_AraC"/>
</dbReference>
<evidence type="ECO:0000313" key="6">
    <source>
        <dbReference type="Proteomes" id="UP000193307"/>
    </source>
</evidence>
<keyword evidence="1" id="KW-0805">Transcription regulation</keyword>
<keyword evidence="2" id="KW-0238">DNA-binding</keyword>
<dbReference type="SUPFAM" id="SSF46689">
    <property type="entry name" value="Homeodomain-like"/>
    <property type="match status" value="2"/>
</dbReference>
<dbReference type="OrthoDB" id="6670788at2"/>
<dbReference type="EMBL" id="FWFW01000003">
    <property type="protein sequence ID" value="SLN32875.1"/>
    <property type="molecule type" value="Genomic_DNA"/>
</dbReference>
<dbReference type="PROSITE" id="PS00041">
    <property type="entry name" value="HTH_ARAC_FAMILY_1"/>
    <property type="match status" value="1"/>
</dbReference>
<sequence length="282" mass="31563">MSVNIFPGDLRIGVIDEVLHAKPRPSAGPIEPKFQVMVLISGLQRFFIDDQQFYLDATHTPKAIIMRLSHPAQLQYDIACGAPYRKVALATPLKWLGQLSSRGNSAMTNLNSSDSKISHKIWSPNAEIVRLATQILAPPPQNSIAQTELFRMSRGLELLRRALTILPESQAEPTRDAHPISERIRLYVLENLENDLSLPQIEMDLGMNRRSIQRHFKNGTGSTLSDFIRHQRLTRARRALSEDGMSISQAAYLAGYSSPENFSVAFQHAFGLAPQRLRNGSI</sequence>
<dbReference type="RefSeq" id="WP_085848232.1">
    <property type="nucleotide sequence ID" value="NZ_FNZV01000006.1"/>
</dbReference>
<accession>A0A1Y5S7H3</accession>
<dbReference type="PROSITE" id="PS01124">
    <property type="entry name" value="HTH_ARAC_FAMILY_2"/>
    <property type="match status" value="1"/>
</dbReference>
<dbReference type="Proteomes" id="UP000193307">
    <property type="component" value="Unassembled WGS sequence"/>
</dbReference>
<protein>
    <submittedName>
        <fullName evidence="5">Regulatory protein PchR</fullName>
    </submittedName>
</protein>
<evidence type="ECO:0000259" key="4">
    <source>
        <dbReference type="PROSITE" id="PS01124"/>
    </source>
</evidence>
<gene>
    <name evidence="5" type="primary">pchR</name>
    <name evidence="5" type="ORF">PAM7971_01352</name>
</gene>
<keyword evidence="3" id="KW-0804">Transcription</keyword>
<proteinExistence type="predicted"/>
<organism evidence="5 6">
    <name type="scientific">Pacificibacter marinus</name>
    <dbReference type="NCBI Taxonomy" id="658057"/>
    <lineage>
        <taxon>Bacteria</taxon>
        <taxon>Pseudomonadati</taxon>
        <taxon>Pseudomonadota</taxon>
        <taxon>Alphaproteobacteria</taxon>
        <taxon>Rhodobacterales</taxon>
        <taxon>Roseobacteraceae</taxon>
        <taxon>Pacificibacter</taxon>
    </lineage>
</organism>
<dbReference type="Gene3D" id="1.10.10.60">
    <property type="entry name" value="Homeodomain-like"/>
    <property type="match status" value="1"/>
</dbReference>
<dbReference type="SMART" id="SM00342">
    <property type="entry name" value="HTH_ARAC"/>
    <property type="match status" value="1"/>
</dbReference>
<evidence type="ECO:0000256" key="1">
    <source>
        <dbReference type="ARBA" id="ARBA00023015"/>
    </source>
</evidence>